<dbReference type="PANTHER" id="PTHR47642:SF5">
    <property type="entry name" value="ATP-DEPENDENT DNA HELICASE"/>
    <property type="match status" value="1"/>
</dbReference>
<dbReference type="OrthoDB" id="3259294at2759"/>
<dbReference type="InterPro" id="IPR027417">
    <property type="entry name" value="P-loop_NTPase"/>
</dbReference>
<dbReference type="GeneID" id="6016401"/>
<dbReference type="GO" id="GO:0006310">
    <property type="term" value="P:DNA recombination"/>
    <property type="evidence" value="ECO:0007669"/>
    <property type="project" value="UniProtKB-KW"/>
</dbReference>
<keyword evidence="5" id="KW-1185">Reference proteome</keyword>
<comment type="cofactor">
    <cofactor evidence="1">
        <name>Mg(2+)</name>
        <dbReference type="ChEBI" id="CHEBI:18420"/>
    </cofactor>
</comment>
<dbReference type="OMA" id="KANTENW"/>
<keyword evidence="1" id="KW-0227">DNA damage</keyword>
<dbReference type="GO" id="GO:0000723">
    <property type="term" value="P:telomere maintenance"/>
    <property type="evidence" value="ECO:0007669"/>
    <property type="project" value="InterPro"/>
</dbReference>
<dbReference type="SUPFAM" id="SSF52540">
    <property type="entry name" value="P-loop containing nucleoside triphosphate hydrolases"/>
    <property type="match status" value="1"/>
</dbReference>
<feature type="region of interest" description="Disordered" evidence="2">
    <location>
        <begin position="279"/>
        <end position="304"/>
    </location>
</feature>
<protein>
    <recommendedName>
        <fullName evidence="1">ATP-dependent DNA helicase</fullName>
        <ecNumber evidence="1">5.6.2.3</ecNumber>
    </recommendedName>
</protein>
<comment type="caution">
    <text evidence="4">The sequence shown here is derived from an EMBL/GenBank/DDBJ whole genome shotgun (WGS) entry which is preliminary data.</text>
</comment>
<proteinExistence type="inferred from homology"/>
<evidence type="ECO:0000256" key="2">
    <source>
        <dbReference type="SAM" id="MobiDB-lite"/>
    </source>
</evidence>
<gene>
    <name evidence="4" type="ORF">CC1G_09684</name>
</gene>
<keyword evidence="1" id="KW-0347">Helicase</keyword>
<dbReference type="STRING" id="240176.A8P9I6"/>
<organism evidence="4 5">
    <name type="scientific">Coprinopsis cinerea (strain Okayama-7 / 130 / ATCC MYA-4618 / FGSC 9003)</name>
    <name type="common">Inky cap fungus</name>
    <name type="synonym">Hormographiella aspergillata</name>
    <dbReference type="NCBI Taxonomy" id="240176"/>
    <lineage>
        <taxon>Eukaryota</taxon>
        <taxon>Fungi</taxon>
        <taxon>Dikarya</taxon>
        <taxon>Basidiomycota</taxon>
        <taxon>Agaricomycotina</taxon>
        <taxon>Agaricomycetes</taxon>
        <taxon>Agaricomycetidae</taxon>
        <taxon>Agaricales</taxon>
        <taxon>Agaricineae</taxon>
        <taxon>Psathyrellaceae</taxon>
        <taxon>Coprinopsis</taxon>
    </lineage>
</organism>
<name>A8P9I6_COPC7</name>
<evidence type="ECO:0000259" key="3">
    <source>
        <dbReference type="Pfam" id="PF05970"/>
    </source>
</evidence>
<evidence type="ECO:0000313" key="4">
    <source>
        <dbReference type="EMBL" id="EAU82082.1"/>
    </source>
</evidence>
<evidence type="ECO:0000256" key="1">
    <source>
        <dbReference type="RuleBase" id="RU363044"/>
    </source>
</evidence>
<feature type="domain" description="DNA helicase Pif1-like DEAD-box helicase" evidence="3">
    <location>
        <begin position="453"/>
        <end position="550"/>
    </location>
</feature>
<sequence length="559" mass="64448">MYDAFTRYGETLREEDRKAVDGARRMILKVVNSLGAKMEIGAPMAAMYLQDNPDRYCSHVFVTFYWKNFVNFVLREWERLLGSTELRSAEDTKWYSESVEVGEELNDEEGLDVLSDDEGDDDNVRLARNGRYFVSRSKVEDYQLRPLQFEEVCLYEWVQCAVRDGSDNAHSNLRFFRYLPGHPMADSHKIACDPSRRSYVVPNFLGPPLPRPDEGDQEEYYCTMLTLFKPWRTGIELRRADQSWAESFHAHPFTKRQKDIIKYMNVRYECYDARDDFQTQRMTEQSRQETEEDELGLCDDDDMDMDPQHGEDDESYWRDKMIMNTWAVGQENFVKEAEEVLVQAGWGLGIKLNDADYDVIKKSTDSRAITCNPGMTSSYWSDVVKKEKARVWKERFVRLNGQSGPDEDGDGDFSVGVSDGVRVLYGDYLSKTYVPRNRRWADVMSELELKYTLNVEQRRSFRIIANHACTISPEPLLKFLGGMAGAGKTQVLRALIEFFAEREEPYRLVLLGPTGTSSALIGGTTYHSFLSIFSGKWGSGRAELQSVEEVRESVAKSEH</sequence>
<dbReference type="EMBL" id="AACS02000011">
    <property type="protein sequence ID" value="EAU82082.1"/>
    <property type="molecule type" value="Genomic_DNA"/>
</dbReference>
<feature type="compositionally biased region" description="Acidic residues" evidence="2">
    <location>
        <begin position="290"/>
        <end position="304"/>
    </location>
</feature>
<dbReference type="GO" id="GO:0043139">
    <property type="term" value="F:5'-3' DNA helicase activity"/>
    <property type="evidence" value="ECO:0007669"/>
    <property type="project" value="UniProtKB-EC"/>
</dbReference>
<dbReference type="GO" id="GO:0016787">
    <property type="term" value="F:hydrolase activity"/>
    <property type="evidence" value="ECO:0007669"/>
    <property type="project" value="UniProtKB-KW"/>
</dbReference>
<dbReference type="Gene3D" id="3.40.50.300">
    <property type="entry name" value="P-loop containing nucleotide triphosphate hydrolases"/>
    <property type="match status" value="1"/>
</dbReference>
<keyword evidence="1" id="KW-0378">Hydrolase</keyword>
<dbReference type="EC" id="5.6.2.3" evidence="1"/>
<dbReference type="InParanoid" id="A8P9I6"/>
<dbReference type="RefSeq" id="XP_001839781.1">
    <property type="nucleotide sequence ID" value="XM_001839729.1"/>
</dbReference>
<keyword evidence="1" id="KW-0234">DNA repair</keyword>
<dbReference type="VEuPathDB" id="FungiDB:CC1G_09684"/>
<dbReference type="Proteomes" id="UP000001861">
    <property type="component" value="Unassembled WGS sequence"/>
</dbReference>
<dbReference type="PANTHER" id="PTHR47642">
    <property type="entry name" value="ATP-DEPENDENT DNA HELICASE"/>
    <property type="match status" value="1"/>
</dbReference>
<accession>A8P9I6</accession>
<keyword evidence="1" id="KW-0547">Nucleotide-binding</keyword>
<dbReference type="AlphaFoldDB" id="A8P9I6"/>
<keyword evidence="1" id="KW-0233">DNA recombination</keyword>
<dbReference type="GO" id="GO:0006281">
    <property type="term" value="P:DNA repair"/>
    <property type="evidence" value="ECO:0007669"/>
    <property type="project" value="UniProtKB-KW"/>
</dbReference>
<keyword evidence="1" id="KW-0067">ATP-binding</keyword>
<comment type="similarity">
    <text evidence="1">Belongs to the helicase family.</text>
</comment>
<dbReference type="InterPro" id="IPR010285">
    <property type="entry name" value="DNA_helicase_pif1-like_DEAD"/>
</dbReference>
<comment type="catalytic activity">
    <reaction evidence="1">
        <text>ATP + H2O = ADP + phosphate + H(+)</text>
        <dbReference type="Rhea" id="RHEA:13065"/>
        <dbReference type="ChEBI" id="CHEBI:15377"/>
        <dbReference type="ChEBI" id="CHEBI:15378"/>
        <dbReference type="ChEBI" id="CHEBI:30616"/>
        <dbReference type="ChEBI" id="CHEBI:43474"/>
        <dbReference type="ChEBI" id="CHEBI:456216"/>
        <dbReference type="EC" id="5.6.2.3"/>
    </reaction>
</comment>
<dbReference type="eggNOG" id="ENOG502SK3Y">
    <property type="taxonomic scope" value="Eukaryota"/>
</dbReference>
<dbReference type="InterPro" id="IPR051055">
    <property type="entry name" value="PIF1_helicase"/>
</dbReference>
<dbReference type="Pfam" id="PF05970">
    <property type="entry name" value="PIF1"/>
    <property type="match status" value="1"/>
</dbReference>
<feature type="compositionally biased region" description="Basic and acidic residues" evidence="2">
    <location>
        <begin position="279"/>
        <end position="289"/>
    </location>
</feature>
<dbReference type="GO" id="GO:0005524">
    <property type="term" value="F:ATP binding"/>
    <property type="evidence" value="ECO:0007669"/>
    <property type="project" value="UniProtKB-KW"/>
</dbReference>
<reference evidence="4 5" key="1">
    <citation type="journal article" date="2010" name="Proc. Natl. Acad. Sci. U.S.A.">
        <title>Insights into evolution of multicellular fungi from the assembled chromosomes of the mushroom Coprinopsis cinerea (Coprinus cinereus).</title>
        <authorList>
            <person name="Stajich J.E."/>
            <person name="Wilke S.K."/>
            <person name="Ahren D."/>
            <person name="Au C.H."/>
            <person name="Birren B.W."/>
            <person name="Borodovsky M."/>
            <person name="Burns C."/>
            <person name="Canback B."/>
            <person name="Casselton L.A."/>
            <person name="Cheng C.K."/>
            <person name="Deng J."/>
            <person name="Dietrich F.S."/>
            <person name="Fargo D.C."/>
            <person name="Farman M.L."/>
            <person name="Gathman A.C."/>
            <person name="Goldberg J."/>
            <person name="Guigo R."/>
            <person name="Hoegger P.J."/>
            <person name="Hooker J.B."/>
            <person name="Huggins A."/>
            <person name="James T.Y."/>
            <person name="Kamada T."/>
            <person name="Kilaru S."/>
            <person name="Kodira C."/>
            <person name="Kues U."/>
            <person name="Kupfer D."/>
            <person name="Kwan H.S."/>
            <person name="Lomsadze A."/>
            <person name="Li W."/>
            <person name="Lilly W.W."/>
            <person name="Ma L.J."/>
            <person name="Mackey A.J."/>
            <person name="Manning G."/>
            <person name="Martin F."/>
            <person name="Muraguchi H."/>
            <person name="Natvig D.O."/>
            <person name="Palmerini H."/>
            <person name="Ramesh M.A."/>
            <person name="Rehmeyer C.J."/>
            <person name="Roe B.A."/>
            <person name="Shenoy N."/>
            <person name="Stanke M."/>
            <person name="Ter-Hovhannisyan V."/>
            <person name="Tunlid A."/>
            <person name="Velagapudi R."/>
            <person name="Vision T.J."/>
            <person name="Zeng Q."/>
            <person name="Zolan M.E."/>
            <person name="Pukkila P.J."/>
        </authorList>
    </citation>
    <scope>NUCLEOTIDE SEQUENCE [LARGE SCALE GENOMIC DNA]</scope>
    <source>
        <strain evidence="5">Okayama-7 / 130 / ATCC MYA-4618 / FGSC 9003</strain>
    </source>
</reference>
<dbReference type="KEGG" id="cci:CC1G_09684"/>
<evidence type="ECO:0000313" key="5">
    <source>
        <dbReference type="Proteomes" id="UP000001861"/>
    </source>
</evidence>